<proteinExistence type="predicted"/>
<gene>
    <name evidence="3" type="primary">PRKAR2A</name>
    <name evidence="3" type="ORF">P7K49_005460</name>
</gene>
<organism evidence="3 4">
    <name type="scientific">Saguinus oedipus</name>
    <name type="common">Cotton-top tamarin</name>
    <name type="synonym">Oedipomidas oedipus</name>
    <dbReference type="NCBI Taxonomy" id="9490"/>
    <lineage>
        <taxon>Eukaryota</taxon>
        <taxon>Metazoa</taxon>
        <taxon>Chordata</taxon>
        <taxon>Craniata</taxon>
        <taxon>Vertebrata</taxon>
        <taxon>Euteleostomi</taxon>
        <taxon>Mammalia</taxon>
        <taxon>Eutheria</taxon>
        <taxon>Euarchontoglires</taxon>
        <taxon>Primates</taxon>
        <taxon>Haplorrhini</taxon>
        <taxon>Platyrrhini</taxon>
        <taxon>Cebidae</taxon>
        <taxon>Callitrichinae</taxon>
        <taxon>Saguinus</taxon>
    </lineage>
</organism>
<dbReference type="Proteomes" id="UP001266305">
    <property type="component" value="Unassembled WGS sequence"/>
</dbReference>
<dbReference type="SMART" id="SM00394">
    <property type="entry name" value="RIIa"/>
    <property type="match status" value="1"/>
</dbReference>
<name>A0ABQ9WAB9_SAGOE</name>
<sequence length="102" mass="11004">MTERGDSGRRRPNPSIPSAAAGRSHIHIPPPGLMELLLGYVMEVLRQQPPDLVEFSVDYFTRLLKARAPASVLPAATQRQSPGHTTPELGPDHVADANGDSD</sequence>
<evidence type="ECO:0000256" key="1">
    <source>
        <dbReference type="SAM" id="MobiDB-lite"/>
    </source>
</evidence>
<feature type="domain" description="RIIa" evidence="2">
    <location>
        <begin position="31"/>
        <end position="68"/>
    </location>
</feature>
<evidence type="ECO:0000313" key="3">
    <source>
        <dbReference type="EMBL" id="KAK2118573.1"/>
    </source>
</evidence>
<evidence type="ECO:0000259" key="2">
    <source>
        <dbReference type="SMART" id="SM00394"/>
    </source>
</evidence>
<evidence type="ECO:0000313" key="4">
    <source>
        <dbReference type="Proteomes" id="UP001266305"/>
    </source>
</evidence>
<comment type="caution">
    <text evidence="3">The sequence shown here is derived from an EMBL/GenBank/DDBJ whole genome shotgun (WGS) entry which is preliminary data.</text>
</comment>
<reference evidence="3 4" key="1">
    <citation type="submission" date="2023-05" db="EMBL/GenBank/DDBJ databases">
        <title>B98-5 Cell Line De Novo Hybrid Assembly: An Optical Mapping Approach.</title>
        <authorList>
            <person name="Kananen K."/>
            <person name="Auerbach J.A."/>
            <person name="Kautto E."/>
            <person name="Blachly J.S."/>
        </authorList>
    </citation>
    <scope>NUCLEOTIDE SEQUENCE [LARGE SCALE GENOMIC DNA]</scope>
    <source>
        <strain evidence="3">B95-8</strain>
        <tissue evidence="3">Cell line</tissue>
    </source>
</reference>
<dbReference type="Gene3D" id="1.20.890.10">
    <property type="entry name" value="cAMP-dependent protein kinase regulatory subunit, dimerization-anchoring domain"/>
    <property type="match status" value="1"/>
</dbReference>
<dbReference type="Pfam" id="PF02197">
    <property type="entry name" value="RIIa"/>
    <property type="match status" value="1"/>
</dbReference>
<accession>A0ABQ9WAB9</accession>
<dbReference type="SUPFAM" id="SSF47391">
    <property type="entry name" value="Dimerization-anchoring domain of cAMP-dependent PK regulatory subunit"/>
    <property type="match status" value="1"/>
</dbReference>
<keyword evidence="4" id="KW-1185">Reference proteome</keyword>
<feature type="region of interest" description="Disordered" evidence="1">
    <location>
        <begin position="72"/>
        <end position="102"/>
    </location>
</feature>
<feature type="region of interest" description="Disordered" evidence="1">
    <location>
        <begin position="1"/>
        <end position="28"/>
    </location>
</feature>
<dbReference type="EMBL" id="JASSZA010000002">
    <property type="protein sequence ID" value="KAK2118573.1"/>
    <property type="molecule type" value="Genomic_DNA"/>
</dbReference>
<protein>
    <submittedName>
        <fullName evidence="3">cAMP-dependent protein kinase type II-alpha regulatory subunit</fullName>
    </submittedName>
</protein>
<dbReference type="InterPro" id="IPR003117">
    <property type="entry name" value="cAMP_dep_PK_reg_su_I/II_a/b"/>
</dbReference>